<keyword evidence="3" id="KW-1185">Reference proteome</keyword>
<dbReference type="Pfam" id="PF13692">
    <property type="entry name" value="Glyco_trans_1_4"/>
    <property type="match status" value="1"/>
</dbReference>
<dbReference type="EMBL" id="AP025592">
    <property type="protein sequence ID" value="BDG07220.1"/>
    <property type="molecule type" value="Genomic_DNA"/>
</dbReference>
<sequence>MRIGIVTEHYGPGSSGVVDHVRHFAREARRLGHAVKIVTGGAPAGCAPEDGPEVIRLGSSRPLLHGGALTRVSTGLGTSRAMREVLARERFDVVHVHCPLTPVLPLLALHHATGPVVGTFHGQFRPWLPLRLGRGVLQRYLDRLDAAVAVSRACLTALRGRLRADFAIIPNGVDLERFARGRRLRRYDDGRVNVLFAGRPEPRGGLDRMIAAFLVLRAQLDCRLLVLGEGPLLPRYKALVPVEAREEVVFAGEVGDARPDWFATADVVCAPTRSATFGMPLLEAMAAGKPVIASDVDGHREVLRQGREGELVDPDDERAWARAILRATREPARGAALGERGRQTAQRYAWPVVAREVLALYRSIGVRG</sequence>
<dbReference type="Proteomes" id="UP001162734">
    <property type="component" value="Chromosome"/>
</dbReference>
<evidence type="ECO:0000259" key="1">
    <source>
        <dbReference type="Pfam" id="PF13439"/>
    </source>
</evidence>
<evidence type="ECO:0000313" key="3">
    <source>
        <dbReference type="Proteomes" id="UP001162734"/>
    </source>
</evidence>
<feature type="domain" description="Glycosyltransferase subfamily 4-like N-terminal" evidence="1">
    <location>
        <begin position="15"/>
        <end position="177"/>
    </location>
</feature>
<dbReference type="CDD" id="cd03801">
    <property type="entry name" value="GT4_PimA-like"/>
    <property type="match status" value="1"/>
</dbReference>
<dbReference type="Gene3D" id="3.40.50.2000">
    <property type="entry name" value="Glycogen Phosphorylase B"/>
    <property type="match status" value="2"/>
</dbReference>
<name>A0ABM7X5X6_9BACT</name>
<dbReference type="SUPFAM" id="SSF53756">
    <property type="entry name" value="UDP-Glycosyltransferase/glycogen phosphorylase"/>
    <property type="match status" value="1"/>
</dbReference>
<proteinExistence type="predicted"/>
<dbReference type="GO" id="GO:0016757">
    <property type="term" value="F:glycosyltransferase activity"/>
    <property type="evidence" value="ECO:0007669"/>
    <property type="project" value="UniProtKB-KW"/>
</dbReference>
<protein>
    <submittedName>
        <fullName evidence="2">GDP-mannose-dependent alpha-(1-2)-phosphatidylinositol mannosyltransferase</fullName>
    </submittedName>
</protein>
<keyword evidence="2" id="KW-0808">Transferase</keyword>
<keyword evidence="2" id="KW-0328">Glycosyltransferase</keyword>
<accession>A0ABM7X5X6</accession>
<evidence type="ECO:0000313" key="2">
    <source>
        <dbReference type="EMBL" id="BDG07220.1"/>
    </source>
</evidence>
<dbReference type="InterPro" id="IPR028098">
    <property type="entry name" value="Glyco_trans_4-like_N"/>
</dbReference>
<gene>
    <name evidence="2" type="ORF">AMPC_03330</name>
</gene>
<dbReference type="InterPro" id="IPR050194">
    <property type="entry name" value="Glycosyltransferase_grp1"/>
</dbReference>
<dbReference type="PANTHER" id="PTHR45947">
    <property type="entry name" value="SULFOQUINOVOSYL TRANSFERASE SQD2"/>
    <property type="match status" value="1"/>
</dbReference>
<organism evidence="2 3">
    <name type="scientific">Anaeromyxobacter paludicola</name>
    <dbReference type="NCBI Taxonomy" id="2918171"/>
    <lineage>
        <taxon>Bacteria</taxon>
        <taxon>Pseudomonadati</taxon>
        <taxon>Myxococcota</taxon>
        <taxon>Myxococcia</taxon>
        <taxon>Myxococcales</taxon>
        <taxon>Cystobacterineae</taxon>
        <taxon>Anaeromyxobacteraceae</taxon>
        <taxon>Anaeromyxobacter</taxon>
    </lineage>
</organism>
<dbReference type="Pfam" id="PF13439">
    <property type="entry name" value="Glyco_transf_4"/>
    <property type="match status" value="1"/>
</dbReference>
<dbReference type="RefSeq" id="WP_248343822.1">
    <property type="nucleotide sequence ID" value="NZ_AP025592.1"/>
</dbReference>
<reference evidence="3" key="1">
    <citation type="journal article" date="2022" name="Int. J. Syst. Evol. Microbiol.">
        <title>Anaeromyxobacter oryzae sp. nov., Anaeromyxobacter diazotrophicus sp. nov. and Anaeromyxobacter paludicola sp. nov., isolated from paddy soils.</title>
        <authorList>
            <person name="Itoh H."/>
            <person name="Xu Z."/>
            <person name="Mise K."/>
            <person name="Masuda Y."/>
            <person name="Ushijima N."/>
            <person name="Hayakawa C."/>
            <person name="Shiratori Y."/>
            <person name="Senoo K."/>
        </authorList>
    </citation>
    <scope>NUCLEOTIDE SEQUENCE [LARGE SCALE GENOMIC DNA]</scope>
    <source>
        <strain evidence="3">Red630</strain>
    </source>
</reference>
<dbReference type="PANTHER" id="PTHR45947:SF3">
    <property type="entry name" value="SULFOQUINOVOSYL TRANSFERASE SQD2"/>
    <property type="match status" value="1"/>
</dbReference>